<dbReference type="Pfam" id="PF07362">
    <property type="entry name" value="CcdA"/>
    <property type="match status" value="1"/>
</dbReference>
<organism evidence="2">
    <name type="scientific">marine sediment metagenome</name>
    <dbReference type="NCBI Taxonomy" id="412755"/>
    <lineage>
        <taxon>unclassified sequences</taxon>
        <taxon>metagenomes</taxon>
        <taxon>ecological metagenomes</taxon>
    </lineage>
</organism>
<reference evidence="2" key="1">
    <citation type="journal article" date="2015" name="Nature">
        <title>Complex archaea that bridge the gap between prokaryotes and eukaryotes.</title>
        <authorList>
            <person name="Spang A."/>
            <person name="Saw J.H."/>
            <person name="Jorgensen S.L."/>
            <person name="Zaremba-Niedzwiedzka K."/>
            <person name="Martijn J."/>
            <person name="Lind A.E."/>
            <person name="van Eijk R."/>
            <person name="Schleper C."/>
            <person name="Guy L."/>
            <person name="Ettema T.J."/>
        </authorList>
    </citation>
    <scope>NUCLEOTIDE SEQUENCE</scope>
</reference>
<sequence length="73" mass="8223">MARVKVNLTLDADLIEAARGLGLNMSRIAEAAIAATVKAERNAQWRDENREALNGYAEEVERDHLAFAQHRKY</sequence>
<evidence type="ECO:0000256" key="1">
    <source>
        <dbReference type="ARBA" id="ARBA00022649"/>
    </source>
</evidence>
<keyword evidence="1" id="KW-1277">Toxin-antitoxin system</keyword>
<evidence type="ECO:0000313" key="2">
    <source>
        <dbReference type="EMBL" id="KKN56502.1"/>
    </source>
</evidence>
<evidence type="ECO:0008006" key="3">
    <source>
        <dbReference type="Google" id="ProtNLM"/>
    </source>
</evidence>
<dbReference type="InterPro" id="IPR009956">
    <property type="entry name" value="Post-segregation_anti-tox_CcdA"/>
</dbReference>
<gene>
    <name evidence="2" type="ORF">LCGC14_0571480</name>
</gene>
<proteinExistence type="predicted"/>
<accession>A0A0F9S2P0</accession>
<protein>
    <recommendedName>
        <fullName evidence="3">Post-segregation antitoxin CcdA</fullName>
    </recommendedName>
</protein>
<name>A0A0F9S2P0_9ZZZZ</name>
<dbReference type="EMBL" id="LAZR01000840">
    <property type="protein sequence ID" value="KKN56502.1"/>
    <property type="molecule type" value="Genomic_DNA"/>
</dbReference>
<comment type="caution">
    <text evidence="2">The sequence shown here is derived from an EMBL/GenBank/DDBJ whole genome shotgun (WGS) entry which is preliminary data.</text>
</comment>
<dbReference type="AlphaFoldDB" id="A0A0F9S2P0"/>